<name>A0ABD5Y4G0_9EURY</name>
<dbReference type="Proteomes" id="UP001596432">
    <property type="component" value="Unassembled WGS sequence"/>
</dbReference>
<proteinExistence type="predicted"/>
<dbReference type="RefSeq" id="WP_274323299.1">
    <property type="nucleotide sequence ID" value="NZ_CP118158.1"/>
</dbReference>
<evidence type="ECO:0000259" key="1">
    <source>
        <dbReference type="Pfam" id="PF18545"/>
    </source>
</evidence>
<keyword evidence="3" id="KW-1185">Reference proteome</keyword>
<reference evidence="2 3" key="1">
    <citation type="journal article" date="2019" name="Int. J. Syst. Evol. Microbiol.">
        <title>The Global Catalogue of Microorganisms (GCM) 10K type strain sequencing project: providing services to taxonomists for standard genome sequencing and annotation.</title>
        <authorList>
            <consortium name="The Broad Institute Genomics Platform"/>
            <consortium name="The Broad Institute Genome Sequencing Center for Infectious Disease"/>
            <person name="Wu L."/>
            <person name="Ma J."/>
        </authorList>
    </citation>
    <scope>NUCLEOTIDE SEQUENCE [LARGE SCALE GENOMIC DNA]</scope>
    <source>
        <strain evidence="2 3">XZYJT29</strain>
    </source>
</reference>
<comment type="caution">
    <text evidence="2">The sequence shown here is derived from an EMBL/GenBank/DDBJ whole genome shotgun (WGS) entry which is preliminary data.</text>
</comment>
<protein>
    <submittedName>
        <fullName evidence="2">HalOD1 output domain-containing protein</fullName>
    </submittedName>
</protein>
<gene>
    <name evidence="2" type="ORF">ACFQMA_20625</name>
</gene>
<organism evidence="2 3">
    <name type="scientific">Halosimplex aquaticum</name>
    <dbReference type="NCBI Taxonomy" id="3026162"/>
    <lineage>
        <taxon>Archaea</taxon>
        <taxon>Methanobacteriati</taxon>
        <taxon>Methanobacteriota</taxon>
        <taxon>Stenosarchaea group</taxon>
        <taxon>Halobacteria</taxon>
        <taxon>Halobacteriales</taxon>
        <taxon>Haloarculaceae</taxon>
        <taxon>Halosimplex</taxon>
    </lineage>
</organism>
<evidence type="ECO:0000313" key="3">
    <source>
        <dbReference type="Proteomes" id="UP001596432"/>
    </source>
</evidence>
<dbReference type="InterPro" id="IPR040624">
    <property type="entry name" value="HalOD1"/>
</dbReference>
<dbReference type="GeneID" id="78822565"/>
<sequence length="85" mass="8760">MTTAGSGQNGDAASLSETVVSSVAAHKGVEEMALPSLYDVLDPDALDSLFDTPGPTQGGRVRFHYAGCIVVCESDGTVDVRDDGE</sequence>
<dbReference type="Pfam" id="PF18545">
    <property type="entry name" value="HalOD1"/>
    <property type="match status" value="1"/>
</dbReference>
<feature type="domain" description="Halobacterial output" evidence="1">
    <location>
        <begin position="12"/>
        <end position="81"/>
    </location>
</feature>
<accession>A0ABD5Y4G0</accession>
<evidence type="ECO:0000313" key="2">
    <source>
        <dbReference type="EMBL" id="MFC7142230.1"/>
    </source>
</evidence>
<dbReference type="AlphaFoldDB" id="A0ABD5Y4G0"/>
<dbReference type="EMBL" id="JBHTAS010000001">
    <property type="protein sequence ID" value="MFC7142230.1"/>
    <property type="molecule type" value="Genomic_DNA"/>
</dbReference>